<dbReference type="Proteomes" id="UP000828941">
    <property type="component" value="Chromosome 11"/>
</dbReference>
<sequence>MSTSWLVMEVFYDSLDSQTKVMVNAATRGTFLNKDYAKAYKLLEEVTTNSCDWSSKRKTKKKVAGIHDIDAIAMLFTKLDKLAPKIDQVLPFQVALFNSGSRSNKGKD</sequence>
<protein>
    <submittedName>
        <fullName evidence="1">Uncharacterized protein</fullName>
    </submittedName>
</protein>
<name>A0ACB9LQ01_BAUVA</name>
<evidence type="ECO:0000313" key="2">
    <source>
        <dbReference type="Proteomes" id="UP000828941"/>
    </source>
</evidence>
<proteinExistence type="predicted"/>
<accession>A0ACB9LQ01</accession>
<keyword evidence="2" id="KW-1185">Reference proteome</keyword>
<gene>
    <name evidence="1" type="ORF">L6164_026306</name>
</gene>
<reference evidence="1 2" key="1">
    <citation type="journal article" date="2022" name="DNA Res.">
        <title>Chromosomal-level genome assembly of the orchid tree Bauhinia variegata (Leguminosae; Cercidoideae) supports the allotetraploid origin hypothesis of Bauhinia.</title>
        <authorList>
            <person name="Zhong Y."/>
            <person name="Chen Y."/>
            <person name="Zheng D."/>
            <person name="Pang J."/>
            <person name="Liu Y."/>
            <person name="Luo S."/>
            <person name="Meng S."/>
            <person name="Qian L."/>
            <person name="Wei D."/>
            <person name="Dai S."/>
            <person name="Zhou R."/>
        </authorList>
    </citation>
    <scope>NUCLEOTIDE SEQUENCE [LARGE SCALE GENOMIC DNA]</scope>
    <source>
        <strain evidence="1">BV-YZ2020</strain>
    </source>
</reference>
<evidence type="ECO:0000313" key="1">
    <source>
        <dbReference type="EMBL" id="KAI4313318.1"/>
    </source>
</evidence>
<comment type="caution">
    <text evidence="1">The sequence shown here is derived from an EMBL/GenBank/DDBJ whole genome shotgun (WGS) entry which is preliminary data.</text>
</comment>
<dbReference type="EMBL" id="CM039436">
    <property type="protein sequence ID" value="KAI4313318.1"/>
    <property type="molecule type" value="Genomic_DNA"/>
</dbReference>
<organism evidence="1 2">
    <name type="scientific">Bauhinia variegata</name>
    <name type="common">Purple orchid tree</name>
    <name type="synonym">Phanera variegata</name>
    <dbReference type="NCBI Taxonomy" id="167791"/>
    <lineage>
        <taxon>Eukaryota</taxon>
        <taxon>Viridiplantae</taxon>
        <taxon>Streptophyta</taxon>
        <taxon>Embryophyta</taxon>
        <taxon>Tracheophyta</taxon>
        <taxon>Spermatophyta</taxon>
        <taxon>Magnoliopsida</taxon>
        <taxon>eudicotyledons</taxon>
        <taxon>Gunneridae</taxon>
        <taxon>Pentapetalae</taxon>
        <taxon>rosids</taxon>
        <taxon>fabids</taxon>
        <taxon>Fabales</taxon>
        <taxon>Fabaceae</taxon>
        <taxon>Cercidoideae</taxon>
        <taxon>Cercideae</taxon>
        <taxon>Bauhiniinae</taxon>
        <taxon>Bauhinia</taxon>
    </lineage>
</organism>